<dbReference type="InterPro" id="IPR036852">
    <property type="entry name" value="Peptidase_S8/S53_dom_sf"/>
</dbReference>
<proteinExistence type="inferred from homology"/>
<dbReference type="GO" id="GO:0004252">
    <property type="term" value="F:serine-type endopeptidase activity"/>
    <property type="evidence" value="ECO:0007669"/>
    <property type="project" value="UniProtKB-UniRule"/>
</dbReference>
<reference evidence="14" key="1">
    <citation type="journal article" date="2023" name="GigaByte">
        <title>Genome assembly of the bearded iris, Iris pallida Lam.</title>
        <authorList>
            <person name="Bruccoleri R.E."/>
            <person name="Oakeley E.J."/>
            <person name="Faust A.M.E."/>
            <person name="Altorfer M."/>
            <person name="Dessus-Babus S."/>
            <person name="Burckhardt D."/>
            <person name="Oertli M."/>
            <person name="Naumann U."/>
            <person name="Petersen F."/>
            <person name="Wong J."/>
        </authorList>
    </citation>
    <scope>NUCLEOTIDE SEQUENCE</scope>
    <source>
        <strain evidence="14">GSM-AAB239-AS_SAM_17_03QT</strain>
    </source>
</reference>
<sequence>MDELTCIFSSLLLCCLLATSASLEHSSGTDLKTYIVHVLPNPIVSNSEDWHRSFLPPPQHIVSVVEPTTPAERLLYSYRSVSAFAARLTEQELRDVERRPGFVSAYPDRMVPLLTTRTPEFLGLYSDTEQGLWKDSNYGEGTIVGIMDTGIAAGLPSFQDNGLLPPPPARWKGVCEFNASSLCNNKLIGARNFARGLNAMNNHDKITAAAPPSDTEGHGTHAASTAVGMFVDGASVDGQAGGTAVGIAPRAHLSVYRVCAPRGCATSDIMAGIDAAIGDGVDVISLSLGGSSRPYYRDGIATSSFAAVASGIFVSCAGGNSGPKASSLSNEAPWMLTVAASTVDRNVRTTVTLGDGQRFDGESLYQPTDFPPTQLPLVYPGSTFSSAAYCSSGSLSRVNVTGKIVLCDTGNVGRVAKGKAVKNAGGAGMIIANRKVEGYTTLTDPHVLPASVVSYTDGLKIKSYINSTTSDAKASITFKGTVTGSSVLAPVVAYFSSRGPSKADRNILKPDITGPGVNILAAWPFDIGTPAAKFNIISGTSMSTPHLTGVVAVLKAAHPDWSPAAIKSAIMTTASRTTNNGSMIFDQNMNKADFFAIGAGHVDPVAASNPGLVYDLSPADYVPYLCGLNYTDSQVTTIVHKAIKCADYGPADLNYPSFMVFVSHGSSVTVTRTVTNVGAAGSSYSVRITEPVGVSVTVQPDTLSFSQANEKAQFIVTFTSDRSGSSGSSYSEGHLTWVSADGGDISVKSPIMVGINGGGNM</sequence>
<gene>
    <name evidence="14" type="ORF">M6B38_102215</name>
</gene>
<dbReference type="SUPFAM" id="SSF52743">
    <property type="entry name" value="Subtilisin-like"/>
    <property type="match status" value="1"/>
</dbReference>
<dbReference type="PANTHER" id="PTHR10795">
    <property type="entry name" value="PROPROTEIN CONVERTASE SUBTILISIN/KEXIN"/>
    <property type="match status" value="1"/>
</dbReference>
<dbReference type="InterPro" id="IPR003137">
    <property type="entry name" value="PA_domain"/>
</dbReference>
<evidence type="ECO:0000256" key="1">
    <source>
        <dbReference type="ARBA" id="ARBA00011073"/>
    </source>
</evidence>
<evidence type="ECO:0000259" key="12">
    <source>
        <dbReference type="Pfam" id="PF05922"/>
    </source>
</evidence>
<feature type="domain" description="Subtilisin-like protease fibronectin type-III" evidence="13">
    <location>
        <begin position="652"/>
        <end position="753"/>
    </location>
</feature>
<feature type="active site" description="Charge relay system" evidence="7 8">
    <location>
        <position position="218"/>
    </location>
</feature>
<evidence type="ECO:0000256" key="4">
    <source>
        <dbReference type="ARBA" id="ARBA00022801"/>
    </source>
</evidence>
<dbReference type="InterPro" id="IPR034197">
    <property type="entry name" value="Peptidases_S8_3"/>
</dbReference>
<dbReference type="Pfam" id="PF05922">
    <property type="entry name" value="Inhibitor_I9"/>
    <property type="match status" value="1"/>
</dbReference>
<feature type="active site" description="Charge relay system" evidence="7 8">
    <location>
        <position position="148"/>
    </location>
</feature>
<dbReference type="Gene3D" id="3.50.30.30">
    <property type="match status" value="1"/>
</dbReference>
<dbReference type="EMBL" id="JANAVB010000194">
    <property type="protein sequence ID" value="KAJ6854274.1"/>
    <property type="molecule type" value="Genomic_DNA"/>
</dbReference>
<evidence type="ECO:0000256" key="7">
    <source>
        <dbReference type="PIRSR" id="PIRSR615500-1"/>
    </source>
</evidence>
<dbReference type="InterPro" id="IPR045051">
    <property type="entry name" value="SBT"/>
</dbReference>
<organism evidence="14 15">
    <name type="scientific">Iris pallida</name>
    <name type="common">Sweet iris</name>
    <dbReference type="NCBI Taxonomy" id="29817"/>
    <lineage>
        <taxon>Eukaryota</taxon>
        <taxon>Viridiplantae</taxon>
        <taxon>Streptophyta</taxon>
        <taxon>Embryophyta</taxon>
        <taxon>Tracheophyta</taxon>
        <taxon>Spermatophyta</taxon>
        <taxon>Magnoliopsida</taxon>
        <taxon>Liliopsida</taxon>
        <taxon>Asparagales</taxon>
        <taxon>Iridaceae</taxon>
        <taxon>Iridoideae</taxon>
        <taxon>Irideae</taxon>
        <taxon>Iris</taxon>
    </lineage>
</organism>
<keyword evidence="2 8" id="KW-0645">Protease</keyword>
<dbReference type="Pfam" id="PF00082">
    <property type="entry name" value="Peptidase_S8"/>
    <property type="match status" value="1"/>
</dbReference>
<keyword evidence="15" id="KW-1185">Reference proteome</keyword>
<dbReference type="InterPro" id="IPR015500">
    <property type="entry name" value="Peptidase_S8_subtilisin-rel"/>
</dbReference>
<comment type="caution">
    <text evidence="14">The sequence shown here is derived from an EMBL/GenBank/DDBJ whole genome shotgun (WGS) entry which is preliminary data.</text>
</comment>
<keyword evidence="4 8" id="KW-0378">Hydrolase</keyword>
<dbReference type="SUPFAM" id="SSF52025">
    <property type="entry name" value="PA domain"/>
    <property type="match status" value="1"/>
</dbReference>
<evidence type="ECO:0000256" key="6">
    <source>
        <dbReference type="ARBA" id="ARBA00023180"/>
    </source>
</evidence>
<reference evidence="14" key="2">
    <citation type="submission" date="2023-04" db="EMBL/GenBank/DDBJ databases">
        <authorList>
            <person name="Bruccoleri R.E."/>
            <person name="Oakeley E.J."/>
            <person name="Faust A.-M."/>
            <person name="Dessus-Babus S."/>
            <person name="Altorfer M."/>
            <person name="Burckhardt D."/>
            <person name="Oertli M."/>
            <person name="Naumann U."/>
            <person name="Petersen F."/>
            <person name="Wong J."/>
        </authorList>
    </citation>
    <scope>NUCLEOTIDE SEQUENCE</scope>
    <source>
        <strain evidence="14">GSM-AAB239-AS_SAM_17_03QT</strain>
        <tissue evidence="14">Leaf</tissue>
    </source>
</reference>
<keyword evidence="5 8" id="KW-0720">Serine protease</keyword>
<evidence type="ECO:0000259" key="11">
    <source>
        <dbReference type="Pfam" id="PF02225"/>
    </source>
</evidence>
<feature type="domain" description="Peptidase S8/S53" evidence="10">
    <location>
        <begin position="139"/>
        <end position="579"/>
    </location>
</feature>
<comment type="similarity">
    <text evidence="1 8">Belongs to the peptidase S8 family.</text>
</comment>
<feature type="signal peptide" evidence="9">
    <location>
        <begin position="1"/>
        <end position="22"/>
    </location>
</feature>
<feature type="active site" description="Charge relay system" evidence="7 8">
    <location>
        <position position="541"/>
    </location>
</feature>
<keyword evidence="6" id="KW-0325">Glycoprotein</keyword>
<dbReference type="FunFam" id="3.50.30.30:FF:000005">
    <property type="entry name" value="subtilisin-like protease SBT1.5"/>
    <property type="match status" value="1"/>
</dbReference>
<evidence type="ECO:0000256" key="5">
    <source>
        <dbReference type="ARBA" id="ARBA00022825"/>
    </source>
</evidence>
<dbReference type="CDD" id="cd02120">
    <property type="entry name" value="PA_subtilisin_like"/>
    <property type="match status" value="1"/>
</dbReference>
<dbReference type="InterPro" id="IPR037045">
    <property type="entry name" value="S8pro/Inhibitor_I9_sf"/>
</dbReference>
<dbReference type="PROSITE" id="PS51892">
    <property type="entry name" value="SUBTILASE"/>
    <property type="match status" value="1"/>
</dbReference>
<evidence type="ECO:0000256" key="8">
    <source>
        <dbReference type="PROSITE-ProRule" id="PRU01240"/>
    </source>
</evidence>
<name>A0AAX6IS06_IRIPA</name>
<evidence type="ECO:0000313" key="14">
    <source>
        <dbReference type="EMBL" id="KAJ6854274.1"/>
    </source>
</evidence>
<evidence type="ECO:0000259" key="10">
    <source>
        <dbReference type="Pfam" id="PF00082"/>
    </source>
</evidence>
<evidence type="ECO:0000259" key="13">
    <source>
        <dbReference type="Pfam" id="PF17766"/>
    </source>
</evidence>
<dbReference type="Pfam" id="PF02225">
    <property type="entry name" value="PA"/>
    <property type="match status" value="1"/>
</dbReference>
<accession>A0AAX6IS06</accession>
<dbReference type="CDD" id="cd04852">
    <property type="entry name" value="Peptidases_S8_3"/>
    <property type="match status" value="1"/>
</dbReference>
<dbReference type="Gene3D" id="3.40.50.200">
    <property type="entry name" value="Peptidase S8/S53 domain"/>
    <property type="match status" value="1"/>
</dbReference>
<dbReference type="InterPro" id="IPR010259">
    <property type="entry name" value="S8pro/Inhibitor_I9"/>
</dbReference>
<evidence type="ECO:0000256" key="9">
    <source>
        <dbReference type="SAM" id="SignalP"/>
    </source>
</evidence>
<dbReference type="GO" id="GO:0006508">
    <property type="term" value="P:proteolysis"/>
    <property type="evidence" value="ECO:0007669"/>
    <property type="project" value="UniProtKB-KW"/>
</dbReference>
<dbReference type="Pfam" id="PF17766">
    <property type="entry name" value="fn3_6"/>
    <property type="match status" value="1"/>
</dbReference>
<evidence type="ECO:0000313" key="15">
    <source>
        <dbReference type="Proteomes" id="UP001140949"/>
    </source>
</evidence>
<dbReference type="AlphaFoldDB" id="A0AAX6IS06"/>
<dbReference type="InterPro" id="IPR046450">
    <property type="entry name" value="PA_dom_sf"/>
</dbReference>
<feature type="domain" description="Inhibitor I9" evidence="12">
    <location>
        <begin position="33"/>
        <end position="113"/>
    </location>
</feature>
<dbReference type="Gene3D" id="3.30.70.80">
    <property type="entry name" value="Peptidase S8 propeptide/proteinase inhibitor I9"/>
    <property type="match status" value="1"/>
</dbReference>
<feature type="chain" id="PRO_5043601469" evidence="9">
    <location>
        <begin position="23"/>
        <end position="761"/>
    </location>
</feature>
<dbReference type="Gene3D" id="2.60.40.2310">
    <property type="match status" value="1"/>
</dbReference>
<dbReference type="InterPro" id="IPR041469">
    <property type="entry name" value="Subtilisin-like_FN3"/>
</dbReference>
<dbReference type="InterPro" id="IPR000209">
    <property type="entry name" value="Peptidase_S8/S53_dom"/>
</dbReference>
<protein>
    <submittedName>
        <fullName evidence="14">Subtilisin-like protease SBT1.2</fullName>
    </submittedName>
</protein>
<dbReference type="Proteomes" id="UP001140949">
    <property type="component" value="Unassembled WGS sequence"/>
</dbReference>
<dbReference type="PRINTS" id="PR00723">
    <property type="entry name" value="SUBTILISIN"/>
</dbReference>
<keyword evidence="3 9" id="KW-0732">Signal</keyword>
<evidence type="ECO:0000256" key="2">
    <source>
        <dbReference type="ARBA" id="ARBA00022670"/>
    </source>
</evidence>
<evidence type="ECO:0000256" key="3">
    <source>
        <dbReference type="ARBA" id="ARBA00022729"/>
    </source>
</evidence>
<feature type="domain" description="PA" evidence="11">
    <location>
        <begin position="374"/>
        <end position="461"/>
    </location>
</feature>